<protein>
    <submittedName>
        <fullName evidence="6">ACE2-like protein</fullName>
    </submittedName>
</protein>
<accession>A0ABY7E8K6</accession>
<evidence type="ECO:0000313" key="7">
    <source>
        <dbReference type="Proteomes" id="UP001164746"/>
    </source>
</evidence>
<evidence type="ECO:0000256" key="2">
    <source>
        <dbReference type="ARBA" id="ARBA00022729"/>
    </source>
</evidence>
<organism evidence="6 7">
    <name type="scientific">Mya arenaria</name>
    <name type="common">Soft-shell clam</name>
    <dbReference type="NCBI Taxonomy" id="6604"/>
    <lineage>
        <taxon>Eukaryota</taxon>
        <taxon>Metazoa</taxon>
        <taxon>Spiralia</taxon>
        <taxon>Lophotrochozoa</taxon>
        <taxon>Mollusca</taxon>
        <taxon>Bivalvia</taxon>
        <taxon>Autobranchia</taxon>
        <taxon>Heteroconchia</taxon>
        <taxon>Euheterodonta</taxon>
        <taxon>Imparidentia</taxon>
        <taxon>Neoheterodontei</taxon>
        <taxon>Myida</taxon>
        <taxon>Myoidea</taxon>
        <taxon>Myidae</taxon>
        <taxon>Mya</taxon>
    </lineage>
</organism>
<dbReference type="Proteomes" id="UP001164746">
    <property type="component" value="Chromosome 5"/>
</dbReference>
<evidence type="ECO:0000313" key="6">
    <source>
        <dbReference type="EMBL" id="WAR05484.1"/>
    </source>
</evidence>
<gene>
    <name evidence="6" type="ORF">MAR_020853</name>
</gene>
<feature type="signal peptide" evidence="5">
    <location>
        <begin position="1"/>
        <end position="24"/>
    </location>
</feature>
<dbReference type="InterPro" id="IPR001548">
    <property type="entry name" value="Peptidase_M2"/>
</dbReference>
<name>A0ABY7E8K6_MYAAR</name>
<evidence type="ECO:0000256" key="4">
    <source>
        <dbReference type="ARBA" id="ARBA00023180"/>
    </source>
</evidence>
<feature type="chain" id="PRO_5047509399" evidence="5">
    <location>
        <begin position="25"/>
        <end position="131"/>
    </location>
</feature>
<keyword evidence="3" id="KW-1015">Disulfide bond</keyword>
<dbReference type="SUPFAM" id="SSF55486">
    <property type="entry name" value="Metalloproteases ('zincins'), catalytic domain"/>
    <property type="match status" value="1"/>
</dbReference>
<reference evidence="6" key="1">
    <citation type="submission" date="2022-11" db="EMBL/GenBank/DDBJ databases">
        <title>Centuries of genome instability and evolution in soft-shell clam transmissible cancer (bioRxiv).</title>
        <authorList>
            <person name="Hart S.F.M."/>
            <person name="Yonemitsu M.A."/>
            <person name="Giersch R.M."/>
            <person name="Beal B.F."/>
            <person name="Arriagada G."/>
            <person name="Davis B.W."/>
            <person name="Ostrander E.A."/>
            <person name="Goff S.P."/>
            <person name="Metzger M.J."/>
        </authorList>
    </citation>
    <scope>NUCLEOTIDE SEQUENCE</scope>
    <source>
        <strain evidence="6">MELC-2E11</strain>
        <tissue evidence="6">Siphon/mantle</tissue>
    </source>
</reference>
<proteinExistence type="inferred from homology"/>
<keyword evidence="7" id="KW-1185">Reference proteome</keyword>
<evidence type="ECO:0000256" key="5">
    <source>
        <dbReference type="SAM" id="SignalP"/>
    </source>
</evidence>
<dbReference type="EMBL" id="CP111016">
    <property type="protein sequence ID" value="WAR05484.1"/>
    <property type="molecule type" value="Genomic_DNA"/>
</dbReference>
<keyword evidence="2 5" id="KW-0732">Signal</keyword>
<sequence length="131" mass="14910">MCIMNADFRPFWCIVVVLVTGIRADTVKDRVVAFLEEYNVQAAAVAYEAVEAEWAYVTNITEENRLRSVNVSLRQSQFTQEVAKKAKSFNVTSLPTEMQRQISVMAIQGTDAMKNETKLSRVTFNSLFLNY</sequence>
<dbReference type="PANTHER" id="PTHR10514:SF27">
    <property type="entry name" value="ANGIOTENSIN-CONVERTING ENZYME"/>
    <property type="match status" value="1"/>
</dbReference>
<dbReference type="Pfam" id="PF01401">
    <property type="entry name" value="Peptidase_M2"/>
    <property type="match status" value="1"/>
</dbReference>
<evidence type="ECO:0000256" key="3">
    <source>
        <dbReference type="ARBA" id="ARBA00023157"/>
    </source>
</evidence>
<comment type="similarity">
    <text evidence="1">Belongs to the peptidase M2 family.</text>
</comment>
<evidence type="ECO:0000256" key="1">
    <source>
        <dbReference type="ARBA" id="ARBA00008139"/>
    </source>
</evidence>
<dbReference type="PANTHER" id="PTHR10514">
    <property type="entry name" value="ANGIOTENSIN-CONVERTING ENZYME"/>
    <property type="match status" value="1"/>
</dbReference>
<keyword evidence="4" id="KW-0325">Glycoprotein</keyword>